<proteinExistence type="predicted"/>
<name>E7RWB5_9BURK</name>
<evidence type="ECO:0000313" key="3">
    <source>
        <dbReference type="Proteomes" id="UP000011021"/>
    </source>
</evidence>
<gene>
    <name evidence="2" type="ORF">HMPREF0551_0778</name>
</gene>
<protein>
    <recommendedName>
        <fullName evidence="4">Transmembrane protein</fullName>
    </recommendedName>
</protein>
<comment type="caution">
    <text evidence="2">The sequence shown here is derived from an EMBL/GenBank/DDBJ whole genome shotgun (WGS) entry which is preliminary data.</text>
</comment>
<dbReference type="Proteomes" id="UP000011021">
    <property type="component" value="Unassembled WGS sequence"/>
</dbReference>
<dbReference type="eggNOG" id="ENOG5032YR7">
    <property type="taxonomic scope" value="Bacteria"/>
</dbReference>
<reference evidence="2 3" key="1">
    <citation type="submission" date="2010-12" db="EMBL/GenBank/DDBJ databases">
        <authorList>
            <person name="Muzny D."/>
            <person name="Qin X."/>
            <person name="Deng J."/>
            <person name="Jiang H."/>
            <person name="Liu Y."/>
            <person name="Qu J."/>
            <person name="Song X.-Z."/>
            <person name="Zhang L."/>
            <person name="Thornton R."/>
            <person name="Coyle M."/>
            <person name="Francisco L."/>
            <person name="Jackson L."/>
            <person name="Javaid M."/>
            <person name="Korchina V."/>
            <person name="Kovar C."/>
            <person name="Mata R."/>
            <person name="Mathew T."/>
            <person name="Ngo R."/>
            <person name="Nguyen L."/>
            <person name="Nguyen N."/>
            <person name="Okwuonu G."/>
            <person name="Ongeri F."/>
            <person name="Pham C."/>
            <person name="Simmons D."/>
            <person name="Wilczek-Boney K."/>
            <person name="Hale W."/>
            <person name="Jakkamsetti A."/>
            <person name="Pham P."/>
            <person name="Ruth R."/>
            <person name="San Lucas F."/>
            <person name="Warren J."/>
            <person name="Zhang J."/>
            <person name="Zhao Z."/>
            <person name="Zhou C."/>
            <person name="Zhu D."/>
            <person name="Lee S."/>
            <person name="Bess C."/>
            <person name="Blankenburg K."/>
            <person name="Forbes L."/>
            <person name="Fu Q."/>
            <person name="Gubbala S."/>
            <person name="Hirani K."/>
            <person name="Jayaseelan J.C."/>
            <person name="Lara F."/>
            <person name="Munidasa M."/>
            <person name="Palculict T."/>
            <person name="Patil S."/>
            <person name="Pu L.-L."/>
            <person name="Saada N."/>
            <person name="Tang L."/>
            <person name="Weissenberger G."/>
            <person name="Zhu Y."/>
            <person name="Hemphill L."/>
            <person name="Shang Y."/>
            <person name="Youmans B."/>
            <person name="Ayvaz T."/>
            <person name="Ross M."/>
            <person name="Santibanez J."/>
            <person name="Aqrawi P."/>
            <person name="Gross S."/>
            <person name="Joshi V."/>
            <person name="Fowler G."/>
            <person name="Nazareth L."/>
            <person name="Reid J."/>
            <person name="Worley K."/>
            <person name="Petrosino J."/>
            <person name="Highlander S."/>
            <person name="Gibbs R."/>
        </authorList>
    </citation>
    <scope>NUCLEOTIDE SEQUENCE [LARGE SCALE GENOMIC DNA]</scope>
    <source>
        <strain evidence="2 3">ATCC 51599</strain>
    </source>
</reference>
<keyword evidence="1" id="KW-0812">Transmembrane</keyword>
<feature type="transmembrane region" description="Helical" evidence="1">
    <location>
        <begin position="22"/>
        <end position="44"/>
    </location>
</feature>
<dbReference type="STRING" id="887898.HMPREF0551_0778"/>
<keyword evidence="1" id="KW-1133">Transmembrane helix</keyword>
<accession>E7RWB5</accession>
<evidence type="ECO:0000313" key="2">
    <source>
        <dbReference type="EMBL" id="EFV95290.1"/>
    </source>
</evidence>
<keyword evidence="3" id="KW-1185">Reference proteome</keyword>
<keyword evidence="1" id="KW-0472">Membrane</keyword>
<dbReference type="AlphaFoldDB" id="E7RWB5"/>
<evidence type="ECO:0000256" key="1">
    <source>
        <dbReference type="SAM" id="Phobius"/>
    </source>
</evidence>
<organism evidence="2 3">
    <name type="scientific">Lautropia mirabilis ATCC 51599</name>
    <dbReference type="NCBI Taxonomy" id="887898"/>
    <lineage>
        <taxon>Bacteria</taxon>
        <taxon>Pseudomonadati</taxon>
        <taxon>Pseudomonadota</taxon>
        <taxon>Betaproteobacteria</taxon>
        <taxon>Burkholderiales</taxon>
        <taxon>Burkholderiaceae</taxon>
        <taxon>Lautropia</taxon>
    </lineage>
</organism>
<dbReference type="HOGENOM" id="CLU_155097_1_1_4"/>
<dbReference type="EMBL" id="AEQP01000003">
    <property type="protein sequence ID" value="EFV95290.1"/>
    <property type="molecule type" value="Genomic_DNA"/>
</dbReference>
<dbReference type="RefSeq" id="WP_005672932.1">
    <property type="nucleotide sequence ID" value="NZ_CP146288.1"/>
</dbReference>
<evidence type="ECO:0008006" key="4">
    <source>
        <dbReference type="Google" id="ProtNLM"/>
    </source>
</evidence>
<sequence length="74" mass="8120">MLIIIIAWLYVVILMSMTEHSVIAGVMTFLLYGVLPLSVVVYLLNTPARRARRKAAEAQKEAAAATEDAEGSDR</sequence>